<dbReference type="Proteomes" id="UP000265520">
    <property type="component" value="Unassembled WGS sequence"/>
</dbReference>
<name>A0A392P434_9FABA</name>
<dbReference type="InterPro" id="IPR052769">
    <property type="entry name" value="TPR_domain_protein"/>
</dbReference>
<reference evidence="1 2" key="1">
    <citation type="journal article" date="2018" name="Front. Plant Sci.">
        <title>Red Clover (Trifolium pratense) and Zigzag Clover (T. medium) - A Picture of Genomic Similarities and Differences.</title>
        <authorList>
            <person name="Dluhosova J."/>
            <person name="Istvanek J."/>
            <person name="Nedelnik J."/>
            <person name="Repkova J."/>
        </authorList>
    </citation>
    <scope>NUCLEOTIDE SEQUENCE [LARGE SCALE GENOMIC DNA]</scope>
    <source>
        <strain evidence="2">cv. 10/8</strain>
        <tissue evidence="1">Leaf</tissue>
    </source>
</reference>
<evidence type="ECO:0000313" key="2">
    <source>
        <dbReference type="Proteomes" id="UP000265520"/>
    </source>
</evidence>
<evidence type="ECO:0000313" key="1">
    <source>
        <dbReference type="EMBL" id="MCI06189.1"/>
    </source>
</evidence>
<sequence length="37" mass="4095">KLKEMGNSVLGRFGMSVDNFKAVKDPNTGSYSISMER</sequence>
<protein>
    <submittedName>
        <fullName evidence="1">Tetratricopeptide repeat protein 1</fullName>
    </submittedName>
</protein>
<dbReference type="EMBL" id="LXQA010061021">
    <property type="protein sequence ID" value="MCI06189.1"/>
    <property type="molecule type" value="Genomic_DNA"/>
</dbReference>
<dbReference type="PANTHER" id="PTHR46014:SF1">
    <property type="entry name" value="TETRATRICOPEPTIDE REPEAT PROTEIN 1"/>
    <property type="match status" value="1"/>
</dbReference>
<organism evidence="1 2">
    <name type="scientific">Trifolium medium</name>
    <dbReference type="NCBI Taxonomy" id="97028"/>
    <lineage>
        <taxon>Eukaryota</taxon>
        <taxon>Viridiplantae</taxon>
        <taxon>Streptophyta</taxon>
        <taxon>Embryophyta</taxon>
        <taxon>Tracheophyta</taxon>
        <taxon>Spermatophyta</taxon>
        <taxon>Magnoliopsida</taxon>
        <taxon>eudicotyledons</taxon>
        <taxon>Gunneridae</taxon>
        <taxon>Pentapetalae</taxon>
        <taxon>rosids</taxon>
        <taxon>fabids</taxon>
        <taxon>Fabales</taxon>
        <taxon>Fabaceae</taxon>
        <taxon>Papilionoideae</taxon>
        <taxon>50 kb inversion clade</taxon>
        <taxon>NPAAA clade</taxon>
        <taxon>Hologalegina</taxon>
        <taxon>IRL clade</taxon>
        <taxon>Trifolieae</taxon>
        <taxon>Trifolium</taxon>
    </lineage>
</organism>
<comment type="caution">
    <text evidence="1">The sequence shown here is derived from an EMBL/GenBank/DDBJ whole genome shotgun (WGS) entry which is preliminary data.</text>
</comment>
<accession>A0A392P434</accession>
<dbReference type="PANTHER" id="PTHR46014">
    <property type="entry name" value="TETRATRICOPEPTIDE REPEAT PROTEIN 1"/>
    <property type="match status" value="1"/>
</dbReference>
<feature type="non-terminal residue" evidence="1">
    <location>
        <position position="1"/>
    </location>
</feature>
<proteinExistence type="predicted"/>
<dbReference type="AlphaFoldDB" id="A0A392P434"/>
<keyword evidence="2" id="KW-1185">Reference proteome</keyword>